<keyword evidence="6" id="KW-0808">Transferase</keyword>
<evidence type="ECO:0000256" key="9">
    <source>
        <dbReference type="ARBA" id="ARBA00038126"/>
    </source>
</evidence>
<comment type="caution">
    <text evidence="11">The sequence shown here is derived from an EMBL/GenBank/DDBJ whole genome shotgun (WGS) entry which is preliminary data.</text>
</comment>
<name>A0A2C5YTU3_9HYPO</name>
<evidence type="ECO:0000313" key="12">
    <source>
        <dbReference type="Proteomes" id="UP000224854"/>
    </source>
</evidence>
<gene>
    <name evidence="11" type="ORF">CDD82_6772</name>
</gene>
<dbReference type="GO" id="GO:0005737">
    <property type="term" value="C:cytoplasm"/>
    <property type="evidence" value="ECO:0007669"/>
    <property type="project" value="UniProtKB-SubCell"/>
</dbReference>
<dbReference type="OrthoDB" id="1723750at2759"/>
<evidence type="ECO:0000256" key="1">
    <source>
        <dbReference type="ARBA" id="ARBA00004123"/>
    </source>
</evidence>
<dbReference type="InterPro" id="IPR029063">
    <property type="entry name" value="SAM-dependent_MTases_sf"/>
</dbReference>
<accession>A0A2C5YTU3</accession>
<dbReference type="GO" id="GO:0005634">
    <property type="term" value="C:nucleus"/>
    <property type="evidence" value="ECO:0007669"/>
    <property type="project" value="UniProtKB-SubCell"/>
</dbReference>
<evidence type="ECO:0000256" key="6">
    <source>
        <dbReference type="ARBA" id="ARBA00022679"/>
    </source>
</evidence>
<dbReference type="Gene3D" id="3.40.50.150">
    <property type="entry name" value="Vaccinia Virus protein VP39"/>
    <property type="match status" value="1"/>
</dbReference>
<comment type="subcellular location">
    <subcellularLocation>
        <location evidence="2">Cytoplasm</location>
    </subcellularLocation>
    <subcellularLocation>
        <location evidence="1">Nucleus</location>
    </subcellularLocation>
</comment>
<protein>
    <recommendedName>
        <fullName evidence="3">protein-histidine N-methyltransferase</fullName>
        <ecNumber evidence="3">2.1.1.85</ecNumber>
    </recommendedName>
</protein>
<feature type="region of interest" description="Disordered" evidence="10">
    <location>
        <begin position="1"/>
        <end position="29"/>
    </location>
</feature>
<keyword evidence="4" id="KW-0963">Cytoplasm</keyword>
<organism evidence="11 12">
    <name type="scientific">Ophiocordyceps australis</name>
    <dbReference type="NCBI Taxonomy" id="1399860"/>
    <lineage>
        <taxon>Eukaryota</taxon>
        <taxon>Fungi</taxon>
        <taxon>Dikarya</taxon>
        <taxon>Ascomycota</taxon>
        <taxon>Pezizomycotina</taxon>
        <taxon>Sordariomycetes</taxon>
        <taxon>Hypocreomycetidae</taxon>
        <taxon>Hypocreales</taxon>
        <taxon>Ophiocordycipitaceae</taxon>
        <taxon>Ophiocordyceps</taxon>
    </lineage>
</organism>
<dbReference type="InterPro" id="IPR019410">
    <property type="entry name" value="Methyltransf_16"/>
</dbReference>
<dbReference type="PANTHER" id="PTHR14614:SF39">
    <property type="entry name" value="HISTIDINE PROTEIN METHYLTRANSFERASE 1 HOMOLOG"/>
    <property type="match status" value="1"/>
</dbReference>
<keyword evidence="5" id="KW-0489">Methyltransferase</keyword>
<evidence type="ECO:0000256" key="5">
    <source>
        <dbReference type="ARBA" id="ARBA00022603"/>
    </source>
</evidence>
<evidence type="ECO:0000256" key="4">
    <source>
        <dbReference type="ARBA" id="ARBA00022490"/>
    </source>
</evidence>
<dbReference type="PANTHER" id="PTHR14614">
    <property type="entry name" value="HEPATOCELLULAR CARCINOMA-ASSOCIATED ANTIGEN"/>
    <property type="match status" value="1"/>
</dbReference>
<keyword evidence="12" id="KW-1185">Reference proteome</keyword>
<dbReference type="GO" id="GO:0032259">
    <property type="term" value="P:methylation"/>
    <property type="evidence" value="ECO:0007669"/>
    <property type="project" value="UniProtKB-KW"/>
</dbReference>
<evidence type="ECO:0000256" key="8">
    <source>
        <dbReference type="ARBA" id="ARBA00023242"/>
    </source>
</evidence>
<evidence type="ECO:0000256" key="10">
    <source>
        <dbReference type="SAM" id="MobiDB-lite"/>
    </source>
</evidence>
<keyword evidence="7" id="KW-0949">S-adenosyl-L-methionine</keyword>
<dbReference type="EMBL" id="NJEU01000726">
    <property type="protein sequence ID" value="PHH71043.1"/>
    <property type="molecule type" value="Genomic_DNA"/>
</dbReference>
<dbReference type="GO" id="GO:0018064">
    <property type="term" value="F:protein-L-histidine N-tele-methyltransferase activity"/>
    <property type="evidence" value="ECO:0007669"/>
    <property type="project" value="UniProtKB-EC"/>
</dbReference>
<dbReference type="EC" id="2.1.1.85" evidence="3"/>
<evidence type="ECO:0000256" key="2">
    <source>
        <dbReference type="ARBA" id="ARBA00004496"/>
    </source>
</evidence>
<evidence type="ECO:0000256" key="7">
    <source>
        <dbReference type="ARBA" id="ARBA00022691"/>
    </source>
</evidence>
<evidence type="ECO:0000256" key="3">
    <source>
        <dbReference type="ARBA" id="ARBA00012533"/>
    </source>
</evidence>
<comment type="similarity">
    <text evidence="9">Belongs to the methyltransferase superfamily. METTL18 family.</text>
</comment>
<evidence type="ECO:0000313" key="11">
    <source>
        <dbReference type="EMBL" id="PHH71043.1"/>
    </source>
</evidence>
<reference evidence="11 12" key="1">
    <citation type="submission" date="2017-06" db="EMBL/GenBank/DDBJ databases">
        <title>Ant-infecting Ophiocordyceps genomes reveal a high diversity of potential behavioral manipulation genes and a possible major role for enterotoxins.</title>
        <authorList>
            <person name="De Bekker C."/>
            <person name="Evans H.C."/>
            <person name="Brachmann A."/>
            <person name="Hughes D.P."/>
        </authorList>
    </citation>
    <scope>NUCLEOTIDE SEQUENCE [LARGE SCALE GENOMIC DNA]</scope>
    <source>
        <strain evidence="11 12">1348a</strain>
    </source>
</reference>
<sequence length="375" mass="40308">MAFSFDFTGDDIAASPPHASSSPPPPPTPSACAFPIPGRPQLPPTRHDLTALAARLPSRICYSQLDIALDATNGSTPPLLRLPRRELWDVRVQVMAEDGDDDDALGPLDVKTGIYEGGFKSWESSVDLVKVLQQTAPLELLDQAVRIIELGCGTALPSLALFLTALLRPSAQASIDFILADYNPSVLELVTLPNLLLVWALNQHSHPHPDAIVSAALTTPGELQLSPPLLNAFHAQLAHSNITLSFLSGAWSPAFVDLVYAHSLPVRPSFATFVLGSETIYSPAALNAFTETILDLLHREQTYAASGAQALVSAKRLYFGVGGSLDDFIRKARHLGAQVSWLRQETQGIRRGVVRCIIPTSSANGVSHSSKHNNT</sequence>
<dbReference type="AlphaFoldDB" id="A0A2C5YTU3"/>
<keyword evidence="8" id="KW-0539">Nucleus</keyword>
<proteinExistence type="inferred from homology"/>
<dbReference type="Proteomes" id="UP000224854">
    <property type="component" value="Unassembled WGS sequence"/>
</dbReference>